<dbReference type="Proteomes" id="UP000198999">
    <property type="component" value="Unassembled WGS sequence"/>
</dbReference>
<dbReference type="EMBL" id="FOFN01000002">
    <property type="protein sequence ID" value="SEQ39563.1"/>
    <property type="molecule type" value="Genomic_DNA"/>
</dbReference>
<dbReference type="STRING" id="419940.SAMN05421824_1532"/>
<sequence>MKRIGLFLIVLMVTVIGCKSSKEIIAPSQTKAFNDLVNSREFTIESQWAYPQLTNAMSQVLSSQLLAAGNSASAINLIGNPNFLTIKGDSVTSYLPYYGERQMQIAYDGRDGAIQFNGVMDEYRIEEGKSNSKIISFKAKSNLENFNVTITLFPNYNSEIVLRSTSRFFIRYTGEVEPISSEDEQS</sequence>
<dbReference type="Pfam" id="PF14059">
    <property type="entry name" value="DUF4251"/>
    <property type="match status" value="1"/>
</dbReference>
<gene>
    <name evidence="1" type="ORF">SAMN05421824_1532</name>
</gene>
<accession>A0A1H9FQ12</accession>
<evidence type="ECO:0000313" key="2">
    <source>
        <dbReference type="Proteomes" id="UP000198999"/>
    </source>
</evidence>
<evidence type="ECO:0008006" key="3">
    <source>
        <dbReference type="Google" id="ProtNLM"/>
    </source>
</evidence>
<keyword evidence="2" id="KW-1185">Reference proteome</keyword>
<dbReference type="PROSITE" id="PS51257">
    <property type="entry name" value="PROKAR_LIPOPROTEIN"/>
    <property type="match status" value="1"/>
</dbReference>
<name>A0A1H9FQ12_9FLAO</name>
<reference evidence="1 2" key="1">
    <citation type="submission" date="2016-10" db="EMBL/GenBank/DDBJ databases">
        <authorList>
            <person name="de Groot N.N."/>
        </authorList>
    </citation>
    <scope>NUCLEOTIDE SEQUENCE [LARGE SCALE GENOMIC DNA]</scope>
    <source>
        <strain evidence="1 2">DSM 21035</strain>
    </source>
</reference>
<dbReference type="AlphaFoldDB" id="A0A1H9FQ12"/>
<protein>
    <recommendedName>
        <fullName evidence="3">DUF4251 domain-containing protein</fullName>
    </recommendedName>
</protein>
<dbReference type="InterPro" id="IPR025347">
    <property type="entry name" value="DUF4251"/>
</dbReference>
<organism evidence="1 2">
    <name type="scientific">Hyunsoonleella jejuensis</name>
    <dbReference type="NCBI Taxonomy" id="419940"/>
    <lineage>
        <taxon>Bacteria</taxon>
        <taxon>Pseudomonadati</taxon>
        <taxon>Bacteroidota</taxon>
        <taxon>Flavobacteriia</taxon>
        <taxon>Flavobacteriales</taxon>
        <taxon>Flavobacteriaceae</taxon>
    </lineage>
</organism>
<dbReference type="OrthoDB" id="1448121at2"/>
<proteinExistence type="predicted"/>
<dbReference type="Gene3D" id="2.40.128.410">
    <property type="match status" value="1"/>
</dbReference>
<dbReference type="RefSeq" id="WP_092578181.1">
    <property type="nucleotide sequence ID" value="NZ_FOFN01000002.1"/>
</dbReference>
<evidence type="ECO:0000313" key="1">
    <source>
        <dbReference type="EMBL" id="SEQ39563.1"/>
    </source>
</evidence>